<organism evidence="12 13">
    <name type="scientific">Candidatus Barnesiella excrementipullorum</name>
    <dbReference type="NCBI Taxonomy" id="2838479"/>
    <lineage>
        <taxon>Bacteria</taxon>
        <taxon>Pseudomonadati</taxon>
        <taxon>Bacteroidota</taxon>
        <taxon>Bacteroidia</taxon>
        <taxon>Bacteroidales</taxon>
        <taxon>Barnesiellaceae</taxon>
        <taxon>Barnesiella</taxon>
    </lineage>
</organism>
<reference evidence="12" key="1">
    <citation type="journal article" date="2021" name="PeerJ">
        <title>Extensive microbial diversity within the chicken gut microbiome revealed by metagenomics and culture.</title>
        <authorList>
            <person name="Gilroy R."/>
            <person name="Ravi A."/>
            <person name="Getino M."/>
            <person name="Pursley I."/>
            <person name="Horton D.L."/>
            <person name="Alikhan N.F."/>
            <person name="Baker D."/>
            <person name="Gharbi K."/>
            <person name="Hall N."/>
            <person name="Watson M."/>
            <person name="Adriaenssens E.M."/>
            <person name="Foster-Nyarko E."/>
            <person name="Jarju S."/>
            <person name="Secka A."/>
            <person name="Antonio M."/>
            <person name="Oren A."/>
            <person name="Chaudhuri R.R."/>
            <person name="La Ragione R."/>
            <person name="Hildebrand F."/>
            <person name="Pallen M.J."/>
        </authorList>
    </citation>
    <scope>NUCLEOTIDE SEQUENCE</scope>
    <source>
        <strain evidence="12">ChiHjej12B11-16260</strain>
    </source>
</reference>
<evidence type="ECO:0000256" key="3">
    <source>
        <dbReference type="ARBA" id="ARBA00022448"/>
    </source>
</evidence>
<dbReference type="GO" id="GO:0015891">
    <property type="term" value="P:siderophore transport"/>
    <property type="evidence" value="ECO:0007669"/>
    <property type="project" value="InterPro"/>
</dbReference>
<evidence type="ECO:0000256" key="10">
    <source>
        <dbReference type="SAM" id="Phobius"/>
    </source>
</evidence>
<dbReference type="InterPro" id="IPR037682">
    <property type="entry name" value="TonB_C"/>
</dbReference>
<feature type="domain" description="TonB C-terminal" evidence="11">
    <location>
        <begin position="184"/>
        <end position="274"/>
    </location>
</feature>
<reference evidence="12" key="2">
    <citation type="submission" date="2021-04" db="EMBL/GenBank/DDBJ databases">
        <authorList>
            <person name="Gilroy R."/>
        </authorList>
    </citation>
    <scope>NUCLEOTIDE SEQUENCE</scope>
    <source>
        <strain evidence="12">ChiHjej12B11-16260</strain>
    </source>
</reference>
<dbReference type="PANTHER" id="PTHR33446">
    <property type="entry name" value="PROTEIN TONB-RELATED"/>
    <property type="match status" value="1"/>
</dbReference>
<gene>
    <name evidence="12" type="ORF">H9982_02090</name>
</gene>
<dbReference type="InterPro" id="IPR003538">
    <property type="entry name" value="TonB"/>
</dbReference>
<dbReference type="Pfam" id="PF03544">
    <property type="entry name" value="TonB_C"/>
    <property type="match status" value="1"/>
</dbReference>
<dbReference type="PANTHER" id="PTHR33446:SF2">
    <property type="entry name" value="PROTEIN TONB"/>
    <property type="match status" value="1"/>
</dbReference>
<dbReference type="NCBIfam" id="TIGR01352">
    <property type="entry name" value="tonB_Cterm"/>
    <property type="match status" value="1"/>
</dbReference>
<evidence type="ECO:0000256" key="2">
    <source>
        <dbReference type="ARBA" id="ARBA00006555"/>
    </source>
</evidence>
<dbReference type="SUPFAM" id="SSF74653">
    <property type="entry name" value="TolA/TonB C-terminal domain"/>
    <property type="match status" value="1"/>
</dbReference>
<dbReference type="GO" id="GO:0031992">
    <property type="term" value="F:energy transducer activity"/>
    <property type="evidence" value="ECO:0007669"/>
    <property type="project" value="InterPro"/>
</dbReference>
<evidence type="ECO:0000256" key="5">
    <source>
        <dbReference type="ARBA" id="ARBA00022519"/>
    </source>
</evidence>
<dbReference type="PROSITE" id="PS52015">
    <property type="entry name" value="TONB_CTD"/>
    <property type="match status" value="1"/>
</dbReference>
<keyword evidence="6 10" id="KW-0812">Transmembrane</keyword>
<evidence type="ECO:0000256" key="1">
    <source>
        <dbReference type="ARBA" id="ARBA00004383"/>
    </source>
</evidence>
<evidence type="ECO:0000256" key="9">
    <source>
        <dbReference type="ARBA" id="ARBA00023136"/>
    </source>
</evidence>
<keyword evidence="4" id="KW-1003">Cell membrane</keyword>
<dbReference type="GO" id="GO:0015031">
    <property type="term" value="P:protein transport"/>
    <property type="evidence" value="ECO:0007669"/>
    <property type="project" value="UniProtKB-KW"/>
</dbReference>
<evidence type="ECO:0000256" key="7">
    <source>
        <dbReference type="ARBA" id="ARBA00022927"/>
    </source>
</evidence>
<dbReference type="Proteomes" id="UP000824246">
    <property type="component" value="Unassembled WGS sequence"/>
</dbReference>
<evidence type="ECO:0000256" key="6">
    <source>
        <dbReference type="ARBA" id="ARBA00022692"/>
    </source>
</evidence>
<proteinExistence type="inferred from homology"/>
<evidence type="ECO:0000313" key="13">
    <source>
        <dbReference type="Proteomes" id="UP000824246"/>
    </source>
</evidence>
<protein>
    <submittedName>
        <fullName evidence="12">Energy transducer TonB</fullName>
    </submittedName>
</protein>
<keyword evidence="7" id="KW-0653">Protein transport</keyword>
<dbReference type="AlphaFoldDB" id="A0A9D1VQA2"/>
<keyword evidence="9 10" id="KW-0472">Membrane</keyword>
<dbReference type="InterPro" id="IPR051045">
    <property type="entry name" value="TonB-dependent_transducer"/>
</dbReference>
<accession>A0A9D1VQA2</accession>
<keyword evidence="3" id="KW-0813">Transport</keyword>
<sequence>MASIDLNSSKWCELAFEGKNKKFGGYVIRQEIGKRHLIAIVASIVALALAFIIPALIDKIPKEKDAAIDFTVTEVEMANLEDQEIEKNEDIQPIVEAPPPPPLKSSIKFTAPVITADENVKEEEEIRTQDEMAQSNINISIADVEGVDTEDAQDIADFREVIAEPEPEVEKVYDAVEQMPQFPGGDAELMKYIYDNLRYPAVAQENGIQGQVLLRFVVSRTGAIENIQVLRSPDPSLAKEAVRVLQGMPKWIPGKQNGNEVPVYFTLPVKFKLM</sequence>
<dbReference type="InterPro" id="IPR006260">
    <property type="entry name" value="TonB/TolA_C"/>
</dbReference>
<comment type="subcellular location">
    <subcellularLocation>
        <location evidence="1">Cell inner membrane</location>
        <topology evidence="1">Single-pass membrane protein</topology>
        <orientation evidence="1">Periplasmic side</orientation>
    </subcellularLocation>
</comment>
<evidence type="ECO:0000313" key="12">
    <source>
        <dbReference type="EMBL" id="HIX44990.1"/>
    </source>
</evidence>
<dbReference type="GO" id="GO:0030288">
    <property type="term" value="C:outer membrane-bounded periplasmic space"/>
    <property type="evidence" value="ECO:0007669"/>
    <property type="project" value="InterPro"/>
</dbReference>
<dbReference type="EMBL" id="DXFB01000051">
    <property type="protein sequence ID" value="HIX44990.1"/>
    <property type="molecule type" value="Genomic_DNA"/>
</dbReference>
<evidence type="ECO:0000256" key="4">
    <source>
        <dbReference type="ARBA" id="ARBA00022475"/>
    </source>
</evidence>
<comment type="similarity">
    <text evidence="2">Belongs to the TonB family.</text>
</comment>
<dbReference type="GO" id="GO:0098797">
    <property type="term" value="C:plasma membrane protein complex"/>
    <property type="evidence" value="ECO:0007669"/>
    <property type="project" value="TreeGrafter"/>
</dbReference>
<comment type="caution">
    <text evidence="12">The sequence shown here is derived from an EMBL/GenBank/DDBJ whole genome shotgun (WGS) entry which is preliminary data.</text>
</comment>
<dbReference type="FunFam" id="3.30.1150.10:FF:000002">
    <property type="entry name" value="Energy transducer TonB"/>
    <property type="match status" value="1"/>
</dbReference>
<keyword evidence="8 10" id="KW-1133">Transmembrane helix</keyword>
<dbReference type="GO" id="GO:0055085">
    <property type="term" value="P:transmembrane transport"/>
    <property type="evidence" value="ECO:0007669"/>
    <property type="project" value="InterPro"/>
</dbReference>
<dbReference type="Gene3D" id="3.30.1150.10">
    <property type="match status" value="1"/>
</dbReference>
<evidence type="ECO:0000256" key="8">
    <source>
        <dbReference type="ARBA" id="ARBA00022989"/>
    </source>
</evidence>
<keyword evidence="5" id="KW-0997">Cell inner membrane</keyword>
<dbReference type="PRINTS" id="PR01374">
    <property type="entry name" value="TONBPROTEIN"/>
</dbReference>
<feature type="transmembrane region" description="Helical" evidence="10">
    <location>
        <begin position="37"/>
        <end position="57"/>
    </location>
</feature>
<evidence type="ECO:0000259" key="11">
    <source>
        <dbReference type="PROSITE" id="PS52015"/>
    </source>
</evidence>
<name>A0A9D1VQA2_9BACT</name>